<dbReference type="InterPro" id="IPR050743">
    <property type="entry name" value="2-oxoacid_DH_E2_comp"/>
</dbReference>
<dbReference type="GO" id="GO:0031405">
    <property type="term" value="F:lipoic acid binding"/>
    <property type="evidence" value="ECO:0007669"/>
    <property type="project" value="TreeGrafter"/>
</dbReference>
<dbReference type="EMBL" id="JABEMA010000190">
    <property type="protein sequence ID" value="NNH23757.1"/>
    <property type="molecule type" value="Genomic_DNA"/>
</dbReference>
<feature type="region of interest" description="Disordered" evidence="4">
    <location>
        <begin position="81"/>
        <end position="126"/>
    </location>
</feature>
<dbReference type="PANTHER" id="PTHR43178">
    <property type="entry name" value="DIHYDROLIPOAMIDE ACETYLTRANSFERASE COMPONENT OF PYRUVATE DEHYDROGENASE COMPLEX"/>
    <property type="match status" value="1"/>
</dbReference>
<accession>A0A849BRY3</accession>
<evidence type="ECO:0000313" key="7">
    <source>
        <dbReference type="Proteomes" id="UP000555552"/>
    </source>
</evidence>
<evidence type="ECO:0000256" key="2">
    <source>
        <dbReference type="ARBA" id="ARBA00022679"/>
    </source>
</evidence>
<keyword evidence="7" id="KW-1185">Reference proteome</keyword>
<evidence type="ECO:0000256" key="4">
    <source>
        <dbReference type="SAM" id="MobiDB-lite"/>
    </source>
</evidence>
<comment type="caution">
    <text evidence="6">The sequence shown here is derived from an EMBL/GenBank/DDBJ whole genome shotgun (WGS) entry which is preliminary data.</text>
</comment>
<dbReference type="InterPro" id="IPR000089">
    <property type="entry name" value="Biotin_lipoyl"/>
</dbReference>
<evidence type="ECO:0000259" key="5">
    <source>
        <dbReference type="PROSITE" id="PS50968"/>
    </source>
</evidence>
<dbReference type="SUPFAM" id="SSF51230">
    <property type="entry name" value="Single hybrid motif"/>
    <property type="match status" value="1"/>
</dbReference>
<evidence type="ECO:0000256" key="3">
    <source>
        <dbReference type="ARBA" id="ARBA00023315"/>
    </source>
</evidence>
<dbReference type="GO" id="GO:0016407">
    <property type="term" value="F:acetyltransferase activity"/>
    <property type="evidence" value="ECO:0007669"/>
    <property type="project" value="TreeGrafter"/>
</dbReference>
<dbReference type="Pfam" id="PF00364">
    <property type="entry name" value="Biotin_lipoyl"/>
    <property type="match status" value="1"/>
</dbReference>
<proteinExistence type="predicted"/>
<dbReference type="RefSeq" id="WP_322790153.1">
    <property type="nucleotide sequence ID" value="NZ_JABEMA010000190.1"/>
</dbReference>
<dbReference type="Gene3D" id="2.40.50.100">
    <property type="match status" value="1"/>
</dbReference>
<sequence length="126" mass="12986">MAVQHFRLPDVGEGLTEAEVVAWRVAVGDEVATNAVLVEIETAKSLVELPSPFAGVVRELLVDEGRTVEVGTPIVAVEVAGAEGEGDAEGEDGERRDVLVGYGPGKRASRRRRPAAAAGADGGSAP</sequence>
<dbReference type="InterPro" id="IPR011053">
    <property type="entry name" value="Single_hybrid_motif"/>
</dbReference>
<evidence type="ECO:0000256" key="1">
    <source>
        <dbReference type="ARBA" id="ARBA00001938"/>
    </source>
</evidence>
<evidence type="ECO:0000313" key="6">
    <source>
        <dbReference type="EMBL" id="NNH23757.1"/>
    </source>
</evidence>
<gene>
    <name evidence="6" type="ORF">HLB09_11775</name>
</gene>
<reference evidence="6 7" key="1">
    <citation type="submission" date="2020-05" db="EMBL/GenBank/DDBJ databases">
        <title>MicrobeNet Type strains.</title>
        <authorList>
            <person name="Nicholson A.C."/>
        </authorList>
    </citation>
    <scope>NUCLEOTIDE SEQUENCE [LARGE SCALE GENOMIC DNA]</scope>
    <source>
        <strain evidence="6 7">JCM 14547</strain>
    </source>
</reference>
<dbReference type="AlphaFoldDB" id="A0A849BRY3"/>
<keyword evidence="2" id="KW-0808">Transferase</keyword>
<keyword evidence="3" id="KW-0012">Acyltransferase</keyword>
<name>A0A849BRY3_9ACTN</name>
<feature type="non-terminal residue" evidence="6">
    <location>
        <position position="126"/>
    </location>
</feature>
<dbReference type="GO" id="GO:0005737">
    <property type="term" value="C:cytoplasm"/>
    <property type="evidence" value="ECO:0007669"/>
    <property type="project" value="TreeGrafter"/>
</dbReference>
<dbReference type="PANTHER" id="PTHR43178:SF5">
    <property type="entry name" value="LIPOAMIDE ACYLTRANSFERASE COMPONENT OF BRANCHED-CHAIN ALPHA-KETO ACID DEHYDROGENASE COMPLEX, MITOCHONDRIAL"/>
    <property type="match status" value="1"/>
</dbReference>
<organism evidence="6 7">
    <name type="scientific">Pseudokineococcus marinus</name>
    <dbReference type="NCBI Taxonomy" id="351215"/>
    <lineage>
        <taxon>Bacteria</taxon>
        <taxon>Bacillati</taxon>
        <taxon>Actinomycetota</taxon>
        <taxon>Actinomycetes</taxon>
        <taxon>Kineosporiales</taxon>
        <taxon>Kineosporiaceae</taxon>
        <taxon>Pseudokineococcus</taxon>
    </lineage>
</organism>
<comment type="cofactor">
    <cofactor evidence="1">
        <name>(R)-lipoate</name>
        <dbReference type="ChEBI" id="CHEBI:83088"/>
    </cofactor>
</comment>
<dbReference type="Proteomes" id="UP000555552">
    <property type="component" value="Unassembled WGS sequence"/>
</dbReference>
<dbReference type="CDD" id="cd06849">
    <property type="entry name" value="lipoyl_domain"/>
    <property type="match status" value="1"/>
</dbReference>
<feature type="domain" description="Lipoyl-binding" evidence="5">
    <location>
        <begin position="3"/>
        <end position="78"/>
    </location>
</feature>
<dbReference type="PROSITE" id="PS50968">
    <property type="entry name" value="BIOTINYL_LIPOYL"/>
    <property type="match status" value="1"/>
</dbReference>
<protein>
    <submittedName>
        <fullName evidence="6">2-oxo acid dehydrogenase subunit E2</fullName>
    </submittedName>
</protein>